<feature type="domain" description="Peptidase S8/S53" evidence="6">
    <location>
        <begin position="25"/>
        <end position="290"/>
    </location>
</feature>
<dbReference type="PRINTS" id="PR00723">
    <property type="entry name" value="SUBTILISIN"/>
</dbReference>
<keyword evidence="4 5" id="KW-0720">Serine protease</keyword>
<keyword evidence="2 5" id="KW-0645">Protease</keyword>
<evidence type="ECO:0000259" key="6">
    <source>
        <dbReference type="Pfam" id="PF00082"/>
    </source>
</evidence>
<comment type="caution">
    <text evidence="7">The sequence shown here is derived from an EMBL/GenBank/DDBJ whole genome shotgun (WGS) entry which is preliminary data.</text>
</comment>
<dbReference type="Gene3D" id="3.40.50.200">
    <property type="entry name" value="Peptidase S8/S53 domain"/>
    <property type="match status" value="1"/>
</dbReference>
<dbReference type="InterPro" id="IPR036852">
    <property type="entry name" value="Peptidase_S8/S53_dom_sf"/>
</dbReference>
<comment type="similarity">
    <text evidence="1 5">Belongs to the peptidase S8 family.</text>
</comment>
<evidence type="ECO:0000256" key="5">
    <source>
        <dbReference type="PROSITE-ProRule" id="PRU01240"/>
    </source>
</evidence>
<sequence>MTGTAGPHELVGLSALMARGPGRPEVVVGLVDEPVALDHPALAGQRVRVLAAGGSSAAGPAAGGDGCGVPAGCSPCRHGTFVAGLLSAARSSAAPGICPGCTLLVRPVFPGRRGPEWGLGRDRAPGRTGCGRSAARVEELAAAIVECVDAGARVLNLSVAPEQPSSARRRELESALDYAAHRGVITVVAAGNQGRLGSSALTRHPWVLPVVAYDRRGRLMDLSNLGGSIGGRGVGGPGEAVTGLGVGGGPVTLTGTSVAVPFVVGTVALLLSEFPGAPAGEVRAAVAGTSGGARRAVVPPLLDARAAYGTLLAAYGPWPVRGAGRRAGSGGGGPARR</sequence>
<accession>A0ABN2ZRL7</accession>
<dbReference type="RefSeq" id="WP_344465992.1">
    <property type="nucleotide sequence ID" value="NZ_BAAANT010000018.1"/>
</dbReference>
<name>A0ABN2ZRL7_9ACTN</name>
<protein>
    <recommendedName>
        <fullName evidence="6">Peptidase S8/S53 domain-containing protein</fullName>
    </recommendedName>
</protein>
<keyword evidence="3 5" id="KW-0378">Hydrolase</keyword>
<feature type="active site" description="Charge relay system" evidence="5">
    <location>
        <position position="78"/>
    </location>
</feature>
<dbReference type="SUPFAM" id="SSF52743">
    <property type="entry name" value="Subtilisin-like"/>
    <property type="match status" value="1"/>
</dbReference>
<proteinExistence type="inferred from homology"/>
<evidence type="ECO:0000313" key="8">
    <source>
        <dbReference type="Proteomes" id="UP001422759"/>
    </source>
</evidence>
<keyword evidence="8" id="KW-1185">Reference proteome</keyword>
<dbReference type="PROSITE" id="PS00138">
    <property type="entry name" value="SUBTILASE_SER"/>
    <property type="match status" value="1"/>
</dbReference>
<dbReference type="Pfam" id="PF00082">
    <property type="entry name" value="Peptidase_S8"/>
    <property type="match status" value="1"/>
</dbReference>
<dbReference type="PANTHER" id="PTHR43806">
    <property type="entry name" value="PEPTIDASE S8"/>
    <property type="match status" value="1"/>
</dbReference>
<dbReference type="InterPro" id="IPR000209">
    <property type="entry name" value="Peptidase_S8/S53_dom"/>
</dbReference>
<dbReference type="PANTHER" id="PTHR43806:SF11">
    <property type="entry name" value="CEREVISIN-RELATED"/>
    <property type="match status" value="1"/>
</dbReference>
<dbReference type="PROSITE" id="PS51892">
    <property type="entry name" value="SUBTILASE"/>
    <property type="match status" value="1"/>
</dbReference>
<dbReference type="PROSITE" id="PS00137">
    <property type="entry name" value="SUBTILASE_HIS"/>
    <property type="match status" value="1"/>
</dbReference>
<dbReference type="EMBL" id="BAAANT010000018">
    <property type="protein sequence ID" value="GAA2145981.1"/>
    <property type="molecule type" value="Genomic_DNA"/>
</dbReference>
<gene>
    <name evidence="7" type="ORF">GCM10009760_35250</name>
</gene>
<evidence type="ECO:0000313" key="7">
    <source>
        <dbReference type="EMBL" id="GAA2145981.1"/>
    </source>
</evidence>
<evidence type="ECO:0000256" key="4">
    <source>
        <dbReference type="ARBA" id="ARBA00022825"/>
    </source>
</evidence>
<feature type="active site" description="Charge relay system" evidence="5">
    <location>
        <position position="257"/>
    </location>
</feature>
<feature type="active site" description="Charge relay system" evidence="5">
    <location>
        <position position="32"/>
    </location>
</feature>
<evidence type="ECO:0000256" key="2">
    <source>
        <dbReference type="ARBA" id="ARBA00022670"/>
    </source>
</evidence>
<dbReference type="InterPro" id="IPR015500">
    <property type="entry name" value="Peptidase_S8_subtilisin-rel"/>
</dbReference>
<reference evidence="7 8" key="1">
    <citation type="journal article" date="2019" name="Int. J. Syst. Evol. Microbiol.">
        <title>The Global Catalogue of Microorganisms (GCM) 10K type strain sequencing project: providing services to taxonomists for standard genome sequencing and annotation.</title>
        <authorList>
            <consortium name="The Broad Institute Genomics Platform"/>
            <consortium name="The Broad Institute Genome Sequencing Center for Infectious Disease"/>
            <person name="Wu L."/>
            <person name="Ma J."/>
        </authorList>
    </citation>
    <scope>NUCLEOTIDE SEQUENCE [LARGE SCALE GENOMIC DNA]</scope>
    <source>
        <strain evidence="7 8">JCM 14560</strain>
    </source>
</reference>
<evidence type="ECO:0000256" key="3">
    <source>
        <dbReference type="ARBA" id="ARBA00022801"/>
    </source>
</evidence>
<dbReference type="InterPro" id="IPR023828">
    <property type="entry name" value="Peptidase_S8_Ser-AS"/>
</dbReference>
<dbReference type="Proteomes" id="UP001422759">
    <property type="component" value="Unassembled WGS sequence"/>
</dbReference>
<dbReference type="CDD" id="cd00306">
    <property type="entry name" value="Peptidases_S8_S53"/>
    <property type="match status" value="1"/>
</dbReference>
<organism evidence="7 8">
    <name type="scientific">Kitasatospora kazusensis</name>
    <dbReference type="NCBI Taxonomy" id="407974"/>
    <lineage>
        <taxon>Bacteria</taxon>
        <taxon>Bacillati</taxon>
        <taxon>Actinomycetota</taxon>
        <taxon>Actinomycetes</taxon>
        <taxon>Kitasatosporales</taxon>
        <taxon>Streptomycetaceae</taxon>
        <taxon>Kitasatospora</taxon>
    </lineage>
</organism>
<dbReference type="InterPro" id="IPR050131">
    <property type="entry name" value="Peptidase_S8_subtilisin-like"/>
</dbReference>
<evidence type="ECO:0000256" key="1">
    <source>
        <dbReference type="ARBA" id="ARBA00011073"/>
    </source>
</evidence>
<dbReference type="InterPro" id="IPR022398">
    <property type="entry name" value="Peptidase_S8_His-AS"/>
</dbReference>